<evidence type="ECO:0000256" key="3">
    <source>
        <dbReference type="ARBA" id="ARBA00022801"/>
    </source>
</evidence>
<accession>A0A369LLN9</accession>
<dbReference type="GO" id="GO:0016787">
    <property type="term" value="F:hydrolase activity"/>
    <property type="evidence" value="ECO:0007669"/>
    <property type="project" value="UniProtKB-KW"/>
</dbReference>
<dbReference type="InterPro" id="IPR036412">
    <property type="entry name" value="HAD-like_sf"/>
</dbReference>
<keyword evidence="4" id="KW-0460">Magnesium</keyword>
<dbReference type="GO" id="GO:0046872">
    <property type="term" value="F:metal ion binding"/>
    <property type="evidence" value="ECO:0007669"/>
    <property type="project" value="UniProtKB-KW"/>
</dbReference>
<protein>
    <submittedName>
        <fullName evidence="5">HAD-IB family hydrolase</fullName>
    </submittedName>
</protein>
<organism evidence="5 6">
    <name type="scientific">Slackia isoflavoniconvertens</name>
    <dbReference type="NCBI Taxonomy" id="572010"/>
    <lineage>
        <taxon>Bacteria</taxon>
        <taxon>Bacillati</taxon>
        <taxon>Actinomycetota</taxon>
        <taxon>Coriobacteriia</taxon>
        <taxon>Eggerthellales</taxon>
        <taxon>Eggerthellaceae</taxon>
        <taxon>Slackia</taxon>
    </lineage>
</organism>
<keyword evidence="3 5" id="KW-0378">Hydrolase</keyword>
<proteinExistence type="inferred from homology"/>
<evidence type="ECO:0000256" key="2">
    <source>
        <dbReference type="ARBA" id="ARBA00022723"/>
    </source>
</evidence>
<dbReference type="NCBIfam" id="TIGR01488">
    <property type="entry name" value="HAD-SF-IB"/>
    <property type="match status" value="1"/>
</dbReference>
<dbReference type="NCBIfam" id="TIGR01490">
    <property type="entry name" value="HAD-SF-IB-hyp1"/>
    <property type="match status" value="1"/>
</dbReference>
<dbReference type="InterPro" id="IPR023214">
    <property type="entry name" value="HAD_sf"/>
</dbReference>
<gene>
    <name evidence="5" type="ORF">C1881_05110</name>
</gene>
<dbReference type="RefSeq" id="WP_114615448.1">
    <property type="nucleotide sequence ID" value="NZ_PPTO01000006.1"/>
</dbReference>
<dbReference type="EMBL" id="PPTO01000006">
    <property type="protein sequence ID" value="RDB59055.1"/>
    <property type="molecule type" value="Genomic_DNA"/>
</dbReference>
<reference evidence="5 6" key="1">
    <citation type="journal article" date="2018" name="Elife">
        <title>Discovery and characterization of a prevalent human gut bacterial enzyme sufficient for the inactivation of a family of plant toxins.</title>
        <authorList>
            <person name="Koppel N."/>
            <person name="Bisanz J.E."/>
            <person name="Pandelia M.E."/>
            <person name="Turnbaugh P.J."/>
            <person name="Balskus E.P."/>
        </authorList>
    </citation>
    <scope>NUCLEOTIDE SEQUENCE [LARGE SCALE GENOMIC DNA]</scope>
    <source>
        <strain evidence="5 6">OB21 GAM31</strain>
    </source>
</reference>
<dbReference type="Gene3D" id="1.20.1440.100">
    <property type="entry name" value="SG protein - dephosphorylation function"/>
    <property type="match status" value="1"/>
</dbReference>
<comment type="caution">
    <text evidence="5">The sequence shown here is derived from an EMBL/GenBank/DDBJ whole genome shotgun (WGS) entry which is preliminary data.</text>
</comment>
<name>A0A369LLN9_9ACTN</name>
<keyword evidence="2" id="KW-0479">Metal-binding</keyword>
<dbReference type="Proteomes" id="UP000253975">
    <property type="component" value="Unassembled WGS sequence"/>
</dbReference>
<dbReference type="InterPro" id="IPR050582">
    <property type="entry name" value="HAD-like_SerB"/>
</dbReference>
<evidence type="ECO:0000256" key="1">
    <source>
        <dbReference type="ARBA" id="ARBA00009184"/>
    </source>
</evidence>
<dbReference type="AlphaFoldDB" id="A0A369LLN9"/>
<dbReference type="SUPFAM" id="SSF56784">
    <property type="entry name" value="HAD-like"/>
    <property type="match status" value="1"/>
</dbReference>
<dbReference type="Gene3D" id="3.40.50.1000">
    <property type="entry name" value="HAD superfamily/HAD-like"/>
    <property type="match status" value="1"/>
</dbReference>
<sequence>MEKKLRGVQTGIVGESCAVDDEVVAAAAAAARRAKATGKHAIAAFDFDGTSIQGNSPVLLVRYLRGDDLLRKRVLAKVGAWGAAYKLRLPQSEAWVRGQVFTAFEGDSKEQVDEYLRDFYDEVIAGQKRFRPKARAAMNALRDAGVEVVIVSATFGPIVRRAQEFEPFDVSLCTEMEVDANGNYTRRVDGECVEGEAKVRAITKWANEKYGAGNWELSCAFGDHHSDIPMLSRAADAFAVTPDSTLSRTARENDWHALDWNCKAEK</sequence>
<dbReference type="Pfam" id="PF12710">
    <property type="entry name" value="HAD"/>
    <property type="match status" value="1"/>
</dbReference>
<evidence type="ECO:0000313" key="6">
    <source>
        <dbReference type="Proteomes" id="UP000253975"/>
    </source>
</evidence>
<dbReference type="InterPro" id="IPR006385">
    <property type="entry name" value="HAD_hydro_SerB1"/>
</dbReference>
<comment type="similarity">
    <text evidence="1">Belongs to the HAD-like hydrolase superfamily. SerB family.</text>
</comment>
<dbReference type="PANTHER" id="PTHR43344">
    <property type="entry name" value="PHOSPHOSERINE PHOSPHATASE"/>
    <property type="match status" value="1"/>
</dbReference>
<evidence type="ECO:0000256" key="4">
    <source>
        <dbReference type="ARBA" id="ARBA00022842"/>
    </source>
</evidence>
<evidence type="ECO:0000313" key="5">
    <source>
        <dbReference type="EMBL" id="RDB59055.1"/>
    </source>
</evidence>
<dbReference type="PANTHER" id="PTHR43344:SF13">
    <property type="entry name" value="PHOSPHATASE RV3661-RELATED"/>
    <property type="match status" value="1"/>
</dbReference>